<dbReference type="CDD" id="cd00088">
    <property type="entry name" value="HPT"/>
    <property type="match status" value="1"/>
</dbReference>
<evidence type="ECO:0000256" key="8">
    <source>
        <dbReference type="ARBA" id="ARBA00035100"/>
    </source>
</evidence>
<organism evidence="13 14">
    <name type="scientific">Microbulbifer rhizosphaerae</name>
    <dbReference type="NCBI Taxonomy" id="1562603"/>
    <lineage>
        <taxon>Bacteria</taxon>
        <taxon>Pseudomonadati</taxon>
        <taxon>Pseudomonadota</taxon>
        <taxon>Gammaproteobacteria</taxon>
        <taxon>Cellvibrionales</taxon>
        <taxon>Microbulbiferaceae</taxon>
        <taxon>Microbulbifer</taxon>
    </lineage>
</organism>
<evidence type="ECO:0000256" key="3">
    <source>
        <dbReference type="ARBA" id="ARBA00021495"/>
    </source>
</evidence>
<evidence type="ECO:0000256" key="2">
    <source>
        <dbReference type="ARBA" id="ARBA00012438"/>
    </source>
</evidence>
<dbReference type="SUPFAM" id="SSF47226">
    <property type="entry name" value="Histidine-containing phosphotransfer domain, HPT domain"/>
    <property type="match status" value="1"/>
</dbReference>
<dbReference type="PROSITE" id="PS50109">
    <property type="entry name" value="HIS_KIN"/>
    <property type="match status" value="1"/>
</dbReference>
<dbReference type="InterPro" id="IPR005467">
    <property type="entry name" value="His_kinase_dom"/>
</dbReference>
<accession>A0A7W4W9H8</accession>
<keyword evidence="4 9" id="KW-0597">Phosphoprotein</keyword>
<dbReference type="InterPro" id="IPR036890">
    <property type="entry name" value="HATPase_C_sf"/>
</dbReference>
<evidence type="ECO:0000259" key="12">
    <source>
        <dbReference type="PROSITE" id="PS50894"/>
    </source>
</evidence>
<evidence type="ECO:0000256" key="1">
    <source>
        <dbReference type="ARBA" id="ARBA00000085"/>
    </source>
</evidence>
<dbReference type="SUPFAM" id="SSF55874">
    <property type="entry name" value="ATPase domain of HSP90 chaperone/DNA topoisomerase II/histidine kinase"/>
    <property type="match status" value="1"/>
</dbReference>
<dbReference type="GO" id="GO:0000155">
    <property type="term" value="F:phosphorelay sensor kinase activity"/>
    <property type="evidence" value="ECO:0007669"/>
    <property type="project" value="UniProtKB-ARBA"/>
</dbReference>
<dbReference type="FunFam" id="3.30.565.10:FF:000016">
    <property type="entry name" value="Chemotaxis protein CheA, putative"/>
    <property type="match status" value="1"/>
</dbReference>
<feature type="domain" description="HPt" evidence="12">
    <location>
        <begin position="4"/>
        <end position="105"/>
    </location>
</feature>
<feature type="region of interest" description="Disordered" evidence="10">
    <location>
        <begin position="108"/>
        <end position="127"/>
    </location>
</feature>
<comment type="catalytic activity">
    <reaction evidence="1">
        <text>ATP + protein L-histidine = ADP + protein N-phospho-L-histidine.</text>
        <dbReference type="EC" id="2.7.13.3"/>
    </reaction>
</comment>
<gene>
    <name evidence="13" type="ORF">FHS09_000985</name>
</gene>
<protein>
    <recommendedName>
        <fullName evidence="3">Chemotaxis protein CheA</fullName>
        <ecNumber evidence="2">2.7.13.3</ecNumber>
    </recommendedName>
</protein>
<keyword evidence="5" id="KW-0808">Transferase</keyword>
<keyword evidence="14" id="KW-1185">Reference proteome</keyword>
<dbReference type="Proteomes" id="UP000535937">
    <property type="component" value="Unassembled WGS sequence"/>
</dbReference>
<keyword evidence="6 13" id="KW-0418">Kinase</keyword>
<dbReference type="RefSeq" id="WP_183457314.1">
    <property type="nucleotide sequence ID" value="NZ_JACHWZ010000004.1"/>
</dbReference>
<dbReference type="InterPro" id="IPR004358">
    <property type="entry name" value="Sig_transdc_His_kin-like_C"/>
</dbReference>
<proteinExistence type="predicted"/>
<dbReference type="EC" id="2.7.13.3" evidence="2"/>
<evidence type="ECO:0000256" key="9">
    <source>
        <dbReference type="PROSITE-ProRule" id="PRU00110"/>
    </source>
</evidence>
<dbReference type="PRINTS" id="PR00344">
    <property type="entry name" value="BCTRLSENSOR"/>
</dbReference>
<sequence>MSSEQAFDPESYSIFVSEVRELLQCISTGVKRPHNHIDLHDLYRFVHTLKGVLAVYALDAAVVAAHKMEDHLHKLQTLREPLTKMERLRLQKSAQKVGREVVAGLRKLSAAKNRKSPRRSQSSEQLRVDAQRLIPIPSQQGPAEKLQNLKIPTLYDKVQAPPHTTMAPVLKKYLDTADMLARKLGKKIDIHFSGGEVPLPQTGMTLLFASLLHLIRNAVDHGIEPSSKRLAGGKAERGRLHLMARRHRGMFILCIADDGAGIDSRQVRNIALRRGLINKRDAARSSQDELVNLIFLPGFSLKKKVTEVSGRGIGMDAVKYAVEKHGGRILVKTEVGKGTAMKIMIPYV</sequence>
<dbReference type="PANTHER" id="PTHR43395:SF1">
    <property type="entry name" value="CHEMOTAXIS PROTEIN CHEA"/>
    <property type="match status" value="1"/>
</dbReference>
<dbReference type="Pfam" id="PF01627">
    <property type="entry name" value="Hpt"/>
    <property type="match status" value="1"/>
</dbReference>
<reference evidence="13 14" key="1">
    <citation type="submission" date="2020-08" db="EMBL/GenBank/DDBJ databases">
        <title>Genomic Encyclopedia of Type Strains, Phase III (KMG-III): the genomes of soil and plant-associated and newly described type strains.</title>
        <authorList>
            <person name="Whitman W."/>
        </authorList>
    </citation>
    <scope>NUCLEOTIDE SEQUENCE [LARGE SCALE GENOMIC DNA]</scope>
    <source>
        <strain evidence="13 14">CECT 8799</strain>
    </source>
</reference>
<feature type="modified residue" description="Phosphohistidine" evidence="9">
    <location>
        <position position="47"/>
    </location>
</feature>
<dbReference type="AlphaFoldDB" id="A0A7W4W9H8"/>
<evidence type="ECO:0000256" key="5">
    <source>
        <dbReference type="ARBA" id="ARBA00022679"/>
    </source>
</evidence>
<evidence type="ECO:0000256" key="4">
    <source>
        <dbReference type="ARBA" id="ARBA00022553"/>
    </source>
</evidence>
<dbReference type="SMART" id="SM00387">
    <property type="entry name" value="HATPase_c"/>
    <property type="match status" value="1"/>
</dbReference>
<evidence type="ECO:0000256" key="10">
    <source>
        <dbReference type="SAM" id="MobiDB-lite"/>
    </source>
</evidence>
<evidence type="ECO:0000256" key="7">
    <source>
        <dbReference type="ARBA" id="ARBA00023012"/>
    </source>
</evidence>
<name>A0A7W4W9H8_9GAMM</name>
<dbReference type="PANTHER" id="PTHR43395">
    <property type="entry name" value="SENSOR HISTIDINE KINASE CHEA"/>
    <property type="match status" value="1"/>
</dbReference>
<feature type="domain" description="Histidine kinase" evidence="11">
    <location>
        <begin position="211"/>
        <end position="348"/>
    </location>
</feature>
<evidence type="ECO:0000313" key="13">
    <source>
        <dbReference type="EMBL" id="MBB3060170.1"/>
    </source>
</evidence>
<evidence type="ECO:0000259" key="11">
    <source>
        <dbReference type="PROSITE" id="PS50109"/>
    </source>
</evidence>
<comment type="function">
    <text evidence="8">Involved in the transmission of sensory signals from the chemoreceptors to the flagellar motors. CheA is autophosphorylated; it can transfer its phosphate group to either CheB or CheY.</text>
</comment>
<dbReference type="Gene3D" id="1.20.120.160">
    <property type="entry name" value="HPT domain"/>
    <property type="match status" value="1"/>
</dbReference>
<evidence type="ECO:0000313" key="14">
    <source>
        <dbReference type="Proteomes" id="UP000535937"/>
    </source>
</evidence>
<dbReference type="InterPro" id="IPR036641">
    <property type="entry name" value="HPT_dom_sf"/>
</dbReference>
<comment type="caution">
    <text evidence="13">The sequence shown here is derived from an EMBL/GenBank/DDBJ whole genome shotgun (WGS) entry which is preliminary data.</text>
</comment>
<dbReference type="Gene3D" id="3.30.565.10">
    <property type="entry name" value="Histidine kinase-like ATPase, C-terminal domain"/>
    <property type="match status" value="1"/>
</dbReference>
<keyword evidence="7" id="KW-0902">Two-component regulatory system</keyword>
<dbReference type="PROSITE" id="PS50894">
    <property type="entry name" value="HPT"/>
    <property type="match status" value="1"/>
</dbReference>
<dbReference type="EMBL" id="JACHWZ010000004">
    <property type="protein sequence ID" value="MBB3060170.1"/>
    <property type="molecule type" value="Genomic_DNA"/>
</dbReference>
<dbReference type="Pfam" id="PF02518">
    <property type="entry name" value="HATPase_c"/>
    <property type="match status" value="1"/>
</dbReference>
<dbReference type="InterPro" id="IPR051315">
    <property type="entry name" value="Bact_Chemotaxis_CheA"/>
</dbReference>
<dbReference type="InterPro" id="IPR008207">
    <property type="entry name" value="Sig_transdc_His_kin_Hpt_dom"/>
</dbReference>
<dbReference type="InterPro" id="IPR003594">
    <property type="entry name" value="HATPase_dom"/>
</dbReference>
<evidence type="ECO:0000256" key="6">
    <source>
        <dbReference type="ARBA" id="ARBA00022777"/>
    </source>
</evidence>